<dbReference type="EMBL" id="JAPFFI010000014">
    <property type="protein sequence ID" value="KAJ6367338.1"/>
    <property type="molecule type" value="Genomic_DNA"/>
</dbReference>
<dbReference type="InterPro" id="IPR053761">
    <property type="entry name" value="Leguminous_Lectin_Domain_sf"/>
</dbReference>
<evidence type="ECO:0000313" key="4">
    <source>
        <dbReference type="EMBL" id="KAJ6367338.1"/>
    </source>
</evidence>
<dbReference type="Proteomes" id="UP001141253">
    <property type="component" value="Chromosome 7"/>
</dbReference>
<reference evidence="4" key="1">
    <citation type="submission" date="2022-10" db="EMBL/GenBank/DDBJ databases">
        <authorList>
            <person name="Hyden B.L."/>
            <person name="Feng K."/>
            <person name="Yates T."/>
            <person name="Jawdy S."/>
            <person name="Smart L.B."/>
            <person name="Muchero W."/>
        </authorList>
    </citation>
    <scope>NUCLEOTIDE SEQUENCE</scope>
    <source>
        <tissue evidence="4">Shoot tip</tissue>
    </source>
</reference>
<protein>
    <recommendedName>
        <fullName evidence="3">Legume lectin domain-containing protein</fullName>
    </recommendedName>
</protein>
<comment type="similarity">
    <text evidence="1">Belongs to the leguminous lectin family.</text>
</comment>
<gene>
    <name evidence="4" type="ORF">OIU77_003653</name>
</gene>
<dbReference type="InterPro" id="IPR013320">
    <property type="entry name" value="ConA-like_dom_sf"/>
</dbReference>
<name>A0ABQ9B2D0_9ROSI</name>
<evidence type="ECO:0000256" key="1">
    <source>
        <dbReference type="ARBA" id="ARBA00007606"/>
    </source>
</evidence>
<keyword evidence="2" id="KW-0430">Lectin</keyword>
<dbReference type="InterPro" id="IPR001220">
    <property type="entry name" value="Legume_lectin_dom"/>
</dbReference>
<feature type="domain" description="Legume lectin" evidence="3">
    <location>
        <begin position="69"/>
        <end position="135"/>
    </location>
</feature>
<feature type="domain" description="Legume lectin" evidence="3">
    <location>
        <begin position="140"/>
        <end position="203"/>
    </location>
</feature>
<proteinExistence type="inferred from homology"/>
<reference evidence="4" key="2">
    <citation type="journal article" date="2023" name="Int. J. Mol. Sci.">
        <title>De Novo Assembly and Annotation of 11 Diverse Shrub Willow (Salix) Genomes Reveals Novel Gene Organization in Sex-Linked Regions.</title>
        <authorList>
            <person name="Hyden B."/>
            <person name="Feng K."/>
            <person name="Yates T.B."/>
            <person name="Jawdy S."/>
            <person name="Cereghino C."/>
            <person name="Smart L.B."/>
            <person name="Muchero W."/>
        </authorList>
    </citation>
    <scope>NUCLEOTIDE SEQUENCE</scope>
    <source>
        <tissue evidence="4">Shoot tip</tissue>
    </source>
</reference>
<accession>A0ABQ9B2D0</accession>
<dbReference type="PANTHER" id="PTHR32401:SF47">
    <property type="entry name" value="LEGUME LECTIN DOMAIN-CONTAINING PROTEIN"/>
    <property type="match status" value="1"/>
</dbReference>
<evidence type="ECO:0000313" key="5">
    <source>
        <dbReference type="Proteomes" id="UP001141253"/>
    </source>
</evidence>
<comment type="caution">
    <text evidence="4">The sequence shown here is derived from an EMBL/GenBank/DDBJ whole genome shotgun (WGS) entry which is preliminary data.</text>
</comment>
<dbReference type="PANTHER" id="PTHR32401">
    <property type="entry name" value="CONCANAVALIN A-LIKE LECTIN FAMILY PROTEIN"/>
    <property type="match status" value="1"/>
</dbReference>
<dbReference type="Gene3D" id="2.60.40.4220">
    <property type="match status" value="1"/>
</dbReference>
<dbReference type="SUPFAM" id="SSF49899">
    <property type="entry name" value="Concanavalin A-like lectins/glucanases"/>
    <property type="match status" value="1"/>
</dbReference>
<dbReference type="Gene3D" id="2.60.120.200">
    <property type="match status" value="1"/>
</dbReference>
<evidence type="ECO:0000256" key="2">
    <source>
        <dbReference type="ARBA" id="ARBA00022734"/>
    </source>
</evidence>
<dbReference type="InterPro" id="IPR050258">
    <property type="entry name" value="Leguminous_Lectin"/>
</dbReference>
<evidence type="ECO:0000259" key="3">
    <source>
        <dbReference type="Pfam" id="PF00139"/>
    </source>
</evidence>
<keyword evidence="5" id="KW-1185">Reference proteome</keyword>
<organism evidence="4 5">
    <name type="scientific">Salix suchowensis</name>
    <dbReference type="NCBI Taxonomy" id="1278906"/>
    <lineage>
        <taxon>Eukaryota</taxon>
        <taxon>Viridiplantae</taxon>
        <taxon>Streptophyta</taxon>
        <taxon>Embryophyta</taxon>
        <taxon>Tracheophyta</taxon>
        <taxon>Spermatophyta</taxon>
        <taxon>Magnoliopsida</taxon>
        <taxon>eudicotyledons</taxon>
        <taxon>Gunneridae</taxon>
        <taxon>Pentapetalae</taxon>
        <taxon>rosids</taxon>
        <taxon>fabids</taxon>
        <taxon>Malpighiales</taxon>
        <taxon>Salicaceae</taxon>
        <taxon>Saliceae</taxon>
        <taxon>Salix</taxon>
    </lineage>
</organism>
<sequence>MSTSYSTLLVSVKFNKYNEDKHEVERLTGLSIPAFDHSPVYTFLITMALPSSISCPRRIPTLVLAISALFTSFSPNISFQGDAFSSNDVLQLTKNAKDVNLAGSAGRATYNGPVRLWDARTRKLTDFTTHFTFVTKACLQRNQIVAVEFDGKKDKWDPSDDHIGIDVNSVVSVASVDWKSSIKTGSQANAWVSCNSTTKNLSLSDLC</sequence>
<dbReference type="Pfam" id="PF00139">
    <property type="entry name" value="Lectin_legB"/>
    <property type="match status" value="2"/>
</dbReference>